<keyword evidence="5" id="KW-1185">Reference proteome</keyword>
<dbReference type="PROSITE" id="PS51549">
    <property type="entry name" value="DM13"/>
    <property type="match status" value="1"/>
</dbReference>
<name>A0A0N4XCQ3_NIPBR</name>
<dbReference type="AlphaFoldDB" id="A0A0N4XCQ3"/>
<evidence type="ECO:0000256" key="2">
    <source>
        <dbReference type="SAM" id="SignalP"/>
    </source>
</evidence>
<reference evidence="6" key="1">
    <citation type="submission" date="2017-02" db="UniProtKB">
        <authorList>
            <consortium name="WormBaseParasite"/>
        </authorList>
    </citation>
    <scope>IDENTIFICATION</scope>
</reference>
<feature type="chain" id="PRO_5043124556" evidence="2">
    <location>
        <begin position="28"/>
        <end position="834"/>
    </location>
</feature>
<dbReference type="PANTHER" id="PTHR24036">
    <property type="entry name" value="SKELETOR-RELATED"/>
    <property type="match status" value="1"/>
</dbReference>
<dbReference type="EMBL" id="UYSL01000082">
    <property type="protein sequence ID" value="VDL62644.1"/>
    <property type="molecule type" value="Genomic_DNA"/>
</dbReference>
<evidence type="ECO:0000313" key="4">
    <source>
        <dbReference type="EMBL" id="VDL62644.1"/>
    </source>
</evidence>
<sequence length="834" mass="94054">MWTFVLLASTTCTSMFFSVSLVTPAFCDDGIRPAAIIPWSQYQMRLKQTQQLSDPYEFEAREKWSSNRQRLKVDDSLLNFYKHRPNAAKVDVEGNGFTSKSAIRPQLRRRVPLGSDVSRFNHKNYKQVARKEQLASRAYNHLRIPSTIPSDSVQNFAIPNGVSVHDGTWEGNRPNREPQKSPTLTFGSNRHSYEIEKAAVYEGLWPDGRSHLELQKRPLQRGTATLGSSNPLASSINNLMPRTLEFGGKRENLVDAVFSESRNPSRAALIPQVTPSQAVPNPLEAFLSNGVPLDQLTKIANNLLNFGDRGDGSKGGILEAMTNVLRGAHIPLPQASFQDDFPNGIAKPQQSMMEKLLTQAASVLNQSLREREEKEKQFRMSKDRDGSFKLIENLPEEEQRLLKAAFTSKELNVESLAPALKSLVKDDTKEESKKEKEDRLLEWIRENRPPGKQHKEEAPSAERLPYYGKYCGSFAEQITAKKRFKSSGAVWVVDDKRFIISKFFFQPGSLLSENVTFWIGPLKHTENTLVDMFPSSNGFYVCPHPVDVSVFTIDNLLSMEARPRSGLFNTVALLGGLKQIQPVVEKDEKQDDKLRSRRNVAPLTNENIRGDEDKQLRLLQKYAQPLEWFAGFQPLLLTLPEGILTKSVHWISLRDHKRQDTVASVLLPNGPAFQIPEVATLRGFSPNGLFNITSGPIRIVDVRSIVISNFTLRNDGKAIWFMVGKDILPNASGHIVPLYDPQLKTYDCQSLRDYSMETVHLMLPRVLDIKDVFWFSVFSVAEAISLSHIYLPFNEIHVPPRLSGEQCSLASTPSKQLPSFCRRLMLMTDIAGPL</sequence>
<feature type="signal peptide" evidence="2">
    <location>
        <begin position="1"/>
        <end position="27"/>
    </location>
</feature>
<evidence type="ECO:0000313" key="6">
    <source>
        <dbReference type="WBParaSite" id="NBR_0000025001-mRNA-1"/>
    </source>
</evidence>
<dbReference type="OMA" id="WETGQPH"/>
<dbReference type="InterPro" id="IPR052126">
    <property type="entry name" value="Spindle_Org/Thrombomodulin"/>
</dbReference>
<evidence type="ECO:0000256" key="1">
    <source>
        <dbReference type="ARBA" id="ARBA00022737"/>
    </source>
</evidence>
<feature type="domain" description="DM13" evidence="3">
    <location>
        <begin position="682"/>
        <end position="792"/>
    </location>
</feature>
<dbReference type="SMART" id="SM00686">
    <property type="entry name" value="DM13"/>
    <property type="match status" value="1"/>
</dbReference>
<accession>A0A0N4XCQ3</accession>
<dbReference type="Proteomes" id="UP000271162">
    <property type="component" value="Unassembled WGS sequence"/>
</dbReference>
<dbReference type="PANTHER" id="PTHR24036:SF17">
    <property type="entry name" value="DM13 DOMAIN-CONTAINING PROTEIN"/>
    <property type="match status" value="1"/>
</dbReference>
<evidence type="ECO:0000313" key="5">
    <source>
        <dbReference type="Proteomes" id="UP000271162"/>
    </source>
</evidence>
<evidence type="ECO:0000259" key="3">
    <source>
        <dbReference type="PROSITE" id="PS51549"/>
    </source>
</evidence>
<keyword evidence="1" id="KW-0677">Repeat</keyword>
<keyword evidence="2" id="KW-0732">Signal</keyword>
<gene>
    <name evidence="4" type="ORF">NBR_LOCUS251</name>
</gene>
<organism evidence="6">
    <name type="scientific">Nippostrongylus brasiliensis</name>
    <name type="common">Rat hookworm</name>
    <dbReference type="NCBI Taxonomy" id="27835"/>
    <lineage>
        <taxon>Eukaryota</taxon>
        <taxon>Metazoa</taxon>
        <taxon>Ecdysozoa</taxon>
        <taxon>Nematoda</taxon>
        <taxon>Chromadorea</taxon>
        <taxon>Rhabditida</taxon>
        <taxon>Rhabditina</taxon>
        <taxon>Rhabditomorpha</taxon>
        <taxon>Strongyloidea</taxon>
        <taxon>Heligmosomidae</taxon>
        <taxon>Nippostrongylus</taxon>
    </lineage>
</organism>
<dbReference type="InterPro" id="IPR019545">
    <property type="entry name" value="DM13_domain"/>
</dbReference>
<reference evidence="4 5" key="2">
    <citation type="submission" date="2018-11" db="EMBL/GenBank/DDBJ databases">
        <authorList>
            <consortium name="Pathogen Informatics"/>
        </authorList>
    </citation>
    <scope>NUCLEOTIDE SEQUENCE [LARGE SCALE GENOMIC DNA]</scope>
</reference>
<protein>
    <submittedName>
        <fullName evidence="6">DM13 domain-containing protein</fullName>
    </submittedName>
</protein>
<dbReference type="WBParaSite" id="NBR_0000025001-mRNA-1">
    <property type="protein sequence ID" value="NBR_0000025001-mRNA-1"/>
    <property type="gene ID" value="NBR_0000025001"/>
</dbReference>
<proteinExistence type="predicted"/>